<dbReference type="InterPro" id="IPR029063">
    <property type="entry name" value="SAM-dependent_MTases_sf"/>
</dbReference>
<evidence type="ECO:0000256" key="1">
    <source>
        <dbReference type="SAM" id="MobiDB-lite"/>
    </source>
</evidence>
<dbReference type="AlphaFoldDB" id="A0A6G1FWH0"/>
<dbReference type="SUPFAM" id="SSF53335">
    <property type="entry name" value="S-adenosyl-L-methionine-dependent methyltransferases"/>
    <property type="match status" value="1"/>
</dbReference>
<feature type="region of interest" description="Disordered" evidence="1">
    <location>
        <begin position="1"/>
        <end position="42"/>
    </location>
</feature>
<dbReference type="OrthoDB" id="2013972at2759"/>
<evidence type="ECO:0000313" key="4">
    <source>
        <dbReference type="RefSeq" id="XP_033531667.1"/>
    </source>
</evidence>
<reference evidence="2 4" key="1">
    <citation type="submission" date="2020-01" db="EMBL/GenBank/DDBJ databases">
        <authorList>
            <consortium name="DOE Joint Genome Institute"/>
            <person name="Haridas S."/>
            <person name="Albert R."/>
            <person name="Binder M."/>
            <person name="Bloem J."/>
            <person name="Labutti K."/>
            <person name="Salamov A."/>
            <person name="Andreopoulos B."/>
            <person name="Baker S.E."/>
            <person name="Barry K."/>
            <person name="Bills G."/>
            <person name="Bluhm B.H."/>
            <person name="Cannon C."/>
            <person name="Castanera R."/>
            <person name="Culley D.E."/>
            <person name="Daum C."/>
            <person name="Ezra D."/>
            <person name="Gonzalez J.B."/>
            <person name="Henrissat B."/>
            <person name="Kuo A."/>
            <person name="Liang C."/>
            <person name="Lipzen A."/>
            <person name="Lutzoni F."/>
            <person name="Magnuson J."/>
            <person name="Mondo S."/>
            <person name="Nolan M."/>
            <person name="Ohm R."/>
            <person name="Pangilinan J."/>
            <person name="Park H.-J."/>
            <person name="Ramirez L."/>
            <person name="Alfaro M."/>
            <person name="Sun H."/>
            <person name="Tritt A."/>
            <person name="Yoshinaga Y."/>
            <person name="Zwiers L.-H."/>
            <person name="Turgeon B.G."/>
            <person name="Goodwin S.B."/>
            <person name="Spatafora J.W."/>
            <person name="Crous P.W."/>
            <person name="Grigoriev I.V."/>
        </authorList>
    </citation>
    <scope>NUCLEOTIDE SEQUENCE</scope>
    <source>
        <strain evidence="2 4">CBS 781.70</strain>
    </source>
</reference>
<evidence type="ECO:0000313" key="2">
    <source>
        <dbReference type="EMBL" id="KAF1810036.1"/>
    </source>
</evidence>
<sequence length="344" mass="38668">MASTQPAADDLAPSASPKTSPSGSPLNEEHGDTDSAYDEGSLNLSTASVPTSVYQYRKEHGRTYHAYKDGQYNFPNDATELDRLDLQHMIFLLTFDGKLHNAPIKNDIHHVLDVGCGTGLWAMDFADAHPETKVLGIDLSPVQDSFVPPNLEFEVDDANEQWLFKNKFDFIFARQHHSAIEETKLIDQAFDNLEPGGWIELQELCLPCVSDDGTLLSDSALLRCFNLLVEASKKIGQPADSPKNYEPAMRKRGFVNVEKHVHKWATNTWPTDPKEKEIGKWTKENLFQGIQGFALALLTRVLGWGEDEVEVLLMDVRNEIKNTEIHAYWPLYVVYGQKPENPTA</sequence>
<dbReference type="PANTHER" id="PTHR43591:SF31">
    <property type="entry name" value="LAEA-LIKE, PUTATIVE (AFU_ORTHOLOGUE AFUA_8G01930)-RELATED"/>
    <property type="match status" value="1"/>
</dbReference>
<accession>A0A6G1FWH0</accession>
<proteinExistence type="predicted"/>
<dbReference type="EMBL" id="ML975168">
    <property type="protein sequence ID" value="KAF1810036.1"/>
    <property type="molecule type" value="Genomic_DNA"/>
</dbReference>
<keyword evidence="2" id="KW-0808">Transferase</keyword>
<dbReference type="PANTHER" id="PTHR43591">
    <property type="entry name" value="METHYLTRANSFERASE"/>
    <property type="match status" value="1"/>
</dbReference>
<dbReference type="Gene3D" id="3.40.50.150">
    <property type="entry name" value="Vaccinia Virus protein VP39"/>
    <property type="match status" value="1"/>
</dbReference>
<dbReference type="RefSeq" id="XP_033531667.1">
    <property type="nucleotide sequence ID" value="XM_033680005.1"/>
</dbReference>
<dbReference type="Proteomes" id="UP000504638">
    <property type="component" value="Unplaced"/>
</dbReference>
<reference evidence="4" key="3">
    <citation type="submission" date="2025-04" db="UniProtKB">
        <authorList>
            <consortium name="RefSeq"/>
        </authorList>
    </citation>
    <scope>IDENTIFICATION</scope>
    <source>
        <strain evidence="4">CBS 781.70</strain>
    </source>
</reference>
<keyword evidence="3" id="KW-1185">Reference proteome</keyword>
<dbReference type="GO" id="GO:0008168">
    <property type="term" value="F:methyltransferase activity"/>
    <property type="evidence" value="ECO:0007669"/>
    <property type="project" value="UniProtKB-KW"/>
</dbReference>
<dbReference type="CDD" id="cd02440">
    <property type="entry name" value="AdoMet_MTases"/>
    <property type="match status" value="1"/>
</dbReference>
<evidence type="ECO:0000313" key="3">
    <source>
        <dbReference type="Proteomes" id="UP000504638"/>
    </source>
</evidence>
<reference evidence="4" key="2">
    <citation type="submission" date="2020-04" db="EMBL/GenBank/DDBJ databases">
        <authorList>
            <consortium name="NCBI Genome Project"/>
        </authorList>
    </citation>
    <scope>NUCLEOTIDE SEQUENCE</scope>
    <source>
        <strain evidence="4">CBS 781.70</strain>
    </source>
</reference>
<dbReference type="GO" id="GO:0032259">
    <property type="term" value="P:methylation"/>
    <property type="evidence" value="ECO:0007669"/>
    <property type="project" value="UniProtKB-KW"/>
</dbReference>
<dbReference type="GeneID" id="54420575"/>
<organism evidence="2">
    <name type="scientific">Eremomyces bilateralis CBS 781.70</name>
    <dbReference type="NCBI Taxonomy" id="1392243"/>
    <lineage>
        <taxon>Eukaryota</taxon>
        <taxon>Fungi</taxon>
        <taxon>Dikarya</taxon>
        <taxon>Ascomycota</taxon>
        <taxon>Pezizomycotina</taxon>
        <taxon>Dothideomycetes</taxon>
        <taxon>Dothideomycetes incertae sedis</taxon>
        <taxon>Eremomycetales</taxon>
        <taxon>Eremomycetaceae</taxon>
        <taxon>Eremomyces</taxon>
    </lineage>
</organism>
<feature type="compositionally biased region" description="Low complexity" evidence="1">
    <location>
        <begin position="1"/>
        <end position="17"/>
    </location>
</feature>
<keyword evidence="2 4" id="KW-0489">Methyltransferase</keyword>
<dbReference type="Pfam" id="PF13489">
    <property type="entry name" value="Methyltransf_23"/>
    <property type="match status" value="1"/>
</dbReference>
<protein>
    <submittedName>
        <fullName evidence="2 4">S-adenosyl-L-methionine-dependent methyltransferase</fullName>
    </submittedName>
</protein>
<gene>
    <name evidence="2 4" type="ORF">P152DRAFT_460851</name>
</gene>
<name>A0A6G1FWH0_9PEZI</name>